<evidence type="ECO:0000313" key="4">
    <source>
        <dbReference type="EMBL" id="KAJ4787454.1"/>
    </source>
</evidence>
<sequence length="287" mass="30907">MARDVDLLISFKNSLANSSLLSDWNHAKGVCEFRGIACKAGYVSSLTIRELPLGADFGSVSAHILSLPHLETLSLQSINLTGSISAHANCTTRLKRLDLSSNHLRGSVSDTASLAASCTSLQSLNLSNNSIGQAFYHSYPLFLPNLKIIDLSYNKIATNKDIQWLFSNLGILKHLDLSNNNIKGSIPQISNCTFLQYLDLSSNQLSGTVSAGTFSDCHNITYLNISSNHFTGIAPPDVETSMNLVILSLSNNNFSGEIPISSLVAMPGLQLLELAFNNFSGSLPNSI</sequence>
<name>A0AAV8F335_9POAL</name>
<dbReference type="InterPro" id="IPR032675">
    <property type="entry name" value="LRR_dom_sf"/>
</dbReference>
<dbReference type="AlphaFoldDB" id="A0AAV8F335"/>
<dbReference type="EMBL" id="JAMFTS010000002">
    <property type="protein sequence ID" value="KAJ4787454.1"/>
    <property type="molecule type" value="Genomic_DNA"/>
</dbReference>
<dbReference type="Pfam" id="PF12799">
    <property type="entry name" value="LRR_4"/>
    <property type="match status" value="1"/>
</dbReference>
<dbReference type="PROSITE" id="PS51450">
    <property type="entry name" value="LRR"/>
    <property type="match status" value="1"/>
</dbReference>
<dbReference type="Pfam" id="PF13516">
    <property type="entry name" value="LRR_6"/>
    <property type="match status" value="1"/>
</dbReference>
<feature type="domain" description="Leucine-rich repeat-containing N-terminal plant-type" evidence="3">
    <location>
        <begin position="3"/>
        <end position="38"/>
    </location>
</feature>
<protein>
    <submittedName>
        <fullName evidence="4">Receptor-like protein kinase BRI1-like 3</fullName>
    </submittedName>
</protein>
<dbReference type="InterPro" id="IPR025875">
    <property type="entry name" value="Leu-rich_rpt_4"/>
</dbReference>
<proteinExistence type="predicted"/>
<comment type="caution">
    <text evidence="4">The sequence shown here is derived from an EMBL/GenBank/DDBJ whole genome shotgun (WGS) entry which is preliminary data.</text>
</comment>
<keyword evidence="4" id="KW-0418">Kinase</keyword>
<dbReference type="SUPFAM" id="SSF52058">
    <property type="entry name" value="L domain-like"/>
    <property type="match status" value="1"/>
</dbReference>
<evidence type="ECO:0000259" key="3">
    <source>
        <dbReference type="Pfam" id="PF08263"/>
    </source>
</evidence>
<keyword evidence="2" id="KW-0677">Repeat</keyword>
<dbReference type="Pfam" id="PF08263">
    <property type="entry name" value="LRRNT_2"/>
    <property type="match status" value="1"/>
</dbReference>
<keyword evidence="1" id="KW-0433">Leucine-rich repeat</keyword>
<organism evidence="4 5">
    <name type="scientific">Rhynchospora pubera</name>
    <dbReference type="NCBI Taxonomy" id="906938"/>
    <lineage>
        <taxon>Eukaryota</taxon>
        <taxon>Viridiplantae</taxon>
        <taxon>Streptophyta</taxon>
        <taxon>Embryophyta</taxon>
        <taxon>Tracheophyta</taxon>
        <taxon>Spermatophyta</taxon>
        <taxon>Magnoliopsida</taxon>
        <taxon>Liliopsida</taxon>
        <taxon>Poales</taxon>
        <taxon>Cyperaceae</taxon>
        <taxon>Cyperoideae</taxon>
        <taxon>Rhynchosporeae</taxon>
        <taxon>Rhynchospora</taxon>
    </lineage>
</organism>
<dbReference type="PANTHER" id="PTHR48007:SF4">
    <property type="entry name" value="LEUCINE-RICH REPEAT RECEPTOR-LIKE PROTEIN KINASE PXC1"/>
    <property type="match status" value="1"/>
</dbReference>
<keyword evidence="4" id="KW-0675">Receptor</keyword>
<reference evidence="4" key="1">
    <citation type="submission" date="2022-08" db="EMBL/GenBank/DDBJ databases">
        <authorList>
            <person name="Marques A."/>
        </authorList>
    </citation>
    <scope>NUCLEOTIDE SEQUENCE</scope>
    <source>
        <strain evidence="4">RhyPub2mFocal</strain>
        <tissue evidence="4">Leaves</tissue>
    </source>
</reference>
<evidence type="ECO:0000256" key="1">
    <source>
        <dbReference type="ARBA" id="ARBA00022614"/>
    </source>
</evidence>
<dbReference type="PANTHER" id="PTHR48007">
    <property type="entry name" value="LEUCINE-RICH REPEAT RECEPTOR-LIKE PROTEIN KINASE PXC1"/>
    <property type="match status" value="1"/>
</dbReference>
<gene>
    <name evidence="4" type="ORF">LUZ62_038700</name>
</gene>
<dbReference type="InterPro" id="IPR013210">
    <property type="entry name" value="LRR_N_plant-typ"/>
</dbReference>
<dbReference type="Gene3D" id="3.80.10.10">
    <property type="entry name" value="Ribonuclease Inhibitor"/>
    <property type="match status" value="1"/>
</dbReference>
<dbReference type="Proteomes" id="UP001140206">
    <property type="component" value="Chromosome 2"/>
</dbReference>
<keyword evidence="5" id="KW-1185">Reference proteome</keyword>
<evidence type="ECO:0000256" key="2">
    <source>
        <dbReference type="ARBA" id="ARBA00022737"/>
    </source>
</evidence>
<dbReference type="PRINTS" id="PR00019">
    <property type="entry name" value="LEURICHRPT"/>
</dbReference>
<keyword evidence="4" id="KW-0808">Transferase</keyword>
<evidence type="ECO:0000313" key="5">
    <source>
        <dbReference type="Proteomes" id="UP001140206"/>
    </source>
</evidence>
<dbReference type="Pfam" id="PF00560">
    <property type="entry name" value="LRR_1"/>
    <property type="match status" value="3"/>
</dbReference>
<dbReference type="InterPro" id="IPR001611">
    <property type="entry name" value="Leu-rich_rpt"/>
</dbReference>
<dbReference type="GO" id="GO:0016301">
    <property type="term" value="F:kinase activity"/>
    <property type="evidence" value="ECO:0007669"/>
    <property type="project" value="UniProtKB-KW"/>
</dbReference>
<accession>A0AAV8F335</accession>
<dbReference type="InterPro" id="IPR046959">
    <property type="entry name" value="PRK1-6/SRF4-like"/>
</dbReference>